<name>A0A5C0UEX2_9PROT</name>
<dbReference type="SUPFAM" id="SSF53955">
    <property type="entry name" value="Lysozyme-like"/>
    <property type="match status" value="1"/>
</dbReference>
<evidence type="ECO:0000313" key="4">
    <source>
        <dbReference type="Proteomes" id="UP000325004"/>
    </source>
</evidence>
<reference evidence="3 4" key="1">
    <citation type="submission" date="2019-08" db="EMBL/GenBank/DDBJ databases">
        <title>Highly reduced genomes of protist endosymbionts show evolutionary convergence.</title>
        <authorList>
            <person name="George E."/>
            <person name="Husnik F."/>
            <person name="Tashyreva D."/>
            <person name="Prokopchuk G."/>
            <person name="Horak A."/>
            <person name="Kwong W.K."/>
            <person name="Lukes J."/>
            <person name="Keeling P.J."/>
        </authorList>
    </citation>
    <scope>NUCLEOTIDE SEQUENCE [LARGE SCALE GENOMIC DNA]</scope>
    <source>
        <strain evidence="3">1604LC</strain>
    </source>
</reference>
<feature type="domain" description="TtsA-like Glycoside hydrolase family 108" evidence="1">
    <location>
        <begin position="13"/>
        <end position="89"/>
    </location>
</feature>
<evidence type="ECO:0000259" key="1">
    <source>
        <dbReference type="Pfam" id="PF05838"/>
    </source>
</evidence>
<keyword evidence="4" id="KW-1185">Reference proteome</keyword>
<dbReference type="Pfam" id="PF09374">
    <property type="entry name" value="PG_binding_3"/>
    <property type="match status" value="1"/>
</dbReference>
<dbReference type="AlphaFoldDB" id="A0A5C0UEX2"/>
<dbReference type="InterPro" id="IPR023346">
    <property type="entry name" value="Lysozyme-like_dom_sf"/>
</dbReference>
<dbReference type="Pfam" id="PF05838">
    <property type="entry name" value="Glyco_hydro_108"/>
    <property type="match status" value="1"/>
</dbReference>
<accession>A0A5C0UEX2</accession>
<gene>
    <name evidence="3" type="ORF">FZC34_01850</name>
</gene>
<dbReference type="CDD" id="cd13926">
    <property type="entry name" value="N-acetylmuramidase_GH108"/>
    <property type="match status" value="1"/>
</dbReference>
<dbReference type="InterPro" id="IPR018537">
    <property type="entry name" value="Peptidoglycan-bd_3"/>
</dbReference>
<dbReference type="Proteomes" id="UP000325004">
    <property type="component" value="Chromosome"/>
</dbReference>
<sequence>MVIYSNKFKKAMNVLLEHEGGYVNDQYDRGGETKYGISKKVHQNIDIERLTIETATEIYYKYYWCTWKYDKIDDDVIANKVFNLGVNLGNKNANKLLQRALRATGVHIDEDGILGTKSIATINEANSYALLCALRSEAANYYRIIVMQNANQNRFINGWLNRAYF</sequence>
<feature type="domain" description="Peptidoglycan binding" evidence="2">
    <location>
        <begin position="92"/>
        <end position="163"/>
    </location>
</feature>
<dbReference type="KEGG" id="cpri:FZC34_01850"/>
<dbReference type="RefSeq" id="WP_148971767.1">
    <property type="nucleotide sequence ID" value="NZ_CP043316.1"/>
</dbReference>
<proteinExistence type="predicted"/>
<dbReference type="InterPro" id="IPR008565">
    <property type="entry name" value="TtsA-like_GH18_dom"/>
</dbReference>
<dbReference type="OrthoDB" id="9815229at2"/>
<organism evidence="3 4">
    <name type="scientific">Candidatus Cytomitobacter primus</name>
    <dbReference type="NCBI Taxonomy" id="2066024"/>
    <lineage>
        <taxon>Bacteria</taxon>
        <taxon>Pseudomonadati</taxon>
        <taxon>Pseudomonadota</taxon>
        <taxon>Alphaproteobacteria</taxon>
        <taxon>Holosporales</taxon>
        <taxon>Holosporaceae</taxon>
        <taxon>Candidatus Cytomitobacter</taxon>
    </lineage>
</organism>
<dbReference type="Gene3D" id="1.20.141.10">
    <property type="entry name" value="Chitosanase, subunit A, domain 1"/>
    <property type="match status" value="1"/>
</dbReference>
<protein>
    <submittedName>
        <fullName evidence="3">Peptidoglycan-binding protein</fullName>
    </submittedName>
</protein>
<dbReference type="EMBL" id="CP043316">
    <property type="protein sequence ID" value="QEK38646.1"/>
    <property type="molecule type" value="Genomic_DNA"/>
</dbReference>
<evidence type="ECO:0000259" key="2">
    <source>
        <dbReference type="Pfam" id="PF09374"/>
    </source>
</evidence>
<evidence type="ECO:0000313" key="3">
    <source>
        <dbReference type="EMBL" id="QEK38646.1"/>
    </source>
</evidence>